<gene>
    <name evidence="1" type="ORF">PanWU01x14_268610</name>
</gene>
<proteinExistence type="predicted"/>
<keyword evidence="2" id="KW-1185">Reference proteome</keyword>
<sequence>MGGHLSLAQLQGLGGQRCVMPKQTCPRPNCFGHNLHSKTLSFMGFYNSYQVLHFAMLFIDWRAEVSIAESHFDILKNMKIERGASSPSLCMSMLIPFFSLVQITLRFIRPARMAPDE</sequence>
<dbReference type="Proteomes" id="UP000237105">
    <property type="component" value="Unassembled WGS sequence"/>
</dbReference>
<dbReference type="AlphaFoldDB" id="A0A2P5B5Y9"/>
<evidence type="ECO:0000313" key="1">
    <source>
        <dbReference type="EMBL" id="PON44197.1"/>
    </source>
</evidence>
<comment type="caution">
    <text evidence="1">The sequence shown here is derived from an EMBL/GenBank/DDBJ whole genome shotgun (WGS) entry which is preliminary data.</text>
</comment>
<reference evidence="2" key="1">
    <citation type="submission" date="2016-06" db="EMBL/GenBank/DDBJ databases">
        <title>Parallel loss of symbiosis genes in relatives of nitrogen-fixing non-legume Parasponia.</title>
        <authorList>
            <person name="Van Velzen R."/>
            <person name="Holmer R."/>
            <person name="Bu F."/>
            <person name="Rutten L."/>
            <person name="Van Zeijl A."/>
            <person name="Liu W."/>
            <person name="Santuari L."/>
            <person name="Cao Q."/>
            <person name="Sharma T."/>
            <person name="Shen D."/>
            <person name="Roswanjaya Y."/>
            <person name="Wardhani T."/>
            <person name="Kalhor M.S."/>
            <person name="Jansen J."/>
            <person name="Van den Hoogen J."/>
            <person name="Gungor B."/>
            <person name="Hartog M."/>
            <person name="Hontelez J."/>
            <person name="Verver J."/>
            <person name="Yang W.-C."/>
            <person name="Schijlen E."/>
            <person name="Repin R."/>
            <person name="Schilthuizen M."/>
            <person name="Schranz E."/>
            <person name="Heidstra R."/>
            <person name="Miyata K."/>
            <person name="Fedorova E."/>
            <person name="Kohlen W."/>
            <person name="Bisseling T."/>
            <person name="Smit S."/>
            <person name="Geurts R."/>
        </authorList>
    </citation>
    <scope>NUCLEOTIDE SEQUENCE [LARGE SCALE GENOMIC DNA]</scope>
    <source>
        <strain evidence="2">cv. WU1-14</strain>
    </source>
</reference>
<protein>
    <submittedName>
        <fullName evidence="1">Uncharacterized protein</fullName>
    </submittedName>
</protein>
<organism evidence="1 2">
    <name type="scientific">Parasponia andersonii</name>
    <name type="common">Sponia andersonii</name>
    <dbReference type="NCBI Taxonomy" id="3476"/>
    <lineage>
        <taxon>Eukaryota</taxon>
        <taxon>Viridiplantae</taxon>
        <taxon>Streptophyta</taxon>
        <taxon>Embryophyta</taxon>
        <taxon>Tracheophyta</taxon>
        <taxon>Spermatophyta</taxon>
        <taxon>Magnoliopsida</taxon>
        <taxon>eudicotyledons</taxon>
        <taxon>Gunneridae</taxon>
        <taxon>Pentapetalae</taxon>
        <taxon>rosids</taxon>
        <taxon>fabids</taxon>
        <taxon>Rosales</taxon>
        <taxon>Cannabaceae</taxon>
        <taxon>Parasponia</taxon>
    </lineage>
</organism>
<dbReference type="OrthoDB" id="1705459at2759"/>
<dbReference type="EMBL" id="JXTB01000355">
    <property type="protein sequence ID" value="PON44197.1"/>
    <property type="molecule type" value="Genomic_DNA"/>
</dbReference>
<accession>A0A2P5B5Y9</accession>
<evidence type="ECO:0000313" key="2">
    <source>
        <dbReference type="Proteomes" id="UP000237105"/>
    </source>
</evidence>
<name>A0A2P5B5Y9_PARAD</name>